<comment type="caution">
    <text evidence="1">The sequence shown here is derived from an EMBL/GenBank/DDBJ whole genome shotgun (WGS) entry which is preliminary data.</text>
</comment>
<name>G9ZHF1_9GAMM</name>
<dbReference type="Proteomes" id="UP000004750">
    <property type="component" value="Unassembled WGS sequence"/>
</dbReference>
<sequence length="90" mass="10266">MGRHLYSRLRITFFLKLATHRQVEFDKFVPRYLVGKITAVIRFHAAHQRAFFVDGAQVGCFIEMAANAVAAIKEGRLRTQADAAAAFRWL</sequence>
<accession>G9ZHF1</accession>
<gene>
    <name evidence="1" type="ORF">HMPREF9080_02185</name>
</gene>
<evidence type="ECO:0000313" key="2">
    <source>
        <dbReference type="Proteomes" id="UP000004750"/>
    </source>
</evidence>
<reference evidence="1 2" key="1">
    <citation type="submission" date="2011-08" db="EMBL/GenBank/DDBJ databases">
        <authorList>
            <person name="Weinstock G."/>
            <person name="Sodergren E."/>
            <person name="Clifton S."/>
            <person name="Fulton L."/>
            <person name="Fulton B."/>
            <person name="Courtney L."/>
            <person name="Fronick C."/>
            <person name="Harrison M."/>
            <person name="Strong C."/>
            <person name="Farmer C."/>
            <person name="Delahaunty K."/>
            <person name="Markovic C."/>
            <person name="Hall O."/>
            <person name="Minx P."/>
            <person name="Tomlinson C."/>
            <person name="Mitreva M."/>
            <person name="Hou S."/>
            <person name="Chen J."/>
            <person name="Wollam A."/>
            <person name="Pepin K.H."/>
            <person name="Johnson M."/>
            <person name="Bhonagiri V."/>
            <person name="Zhang X."/>
            <person name="Suruliraj S."/>
            <person name="Warren W."/>
            <person name="Chinwalla A."/>
            <person name="Mardis E.R."/>
            <person name="Wilson R.K."/>
        </authorList>
    </citation>
    <scope>NUCLEOTIDE SEQUENCE [LARGE SCALE GENOMIC DNA]</scope>
    <source>
        <strain evidence="1 2">F0432</strain>
    </source>
</reference>
<dbReference type="AlphaFoldDB" id="G9ZHF1"/>
<dbReference type="HOGENOM" id="CLU_2435448_0_0_6"/>
<organism evidence="1 2">
    <name type="scientific">Cardiobacterium valvarum F0432</name>
    <dbReference type="NCBI Taxonomy" id="797473"/>
    <lineage>
        <taxon>Bacteria</taxon>
        <taxon>Pseudomonadati</taxon>
        <taxon>Pseudomonadota</taxon>
        <taxon>Gammaproteobacteria</taxon>
        <taxon>Cardiobacteriales</taxon>
        <taxon>Cardiobacteriaceae</taxon>
        <taxon>Cardiobacterium</taxon>
    </lineage>
</organism>
<dbReference type="EMBL" id="AGCM01000126">
    <property type="protein sequence ID" value="EHM52630.1"/>
    <property type="molecule type" value="Genomic_DNA"/>
</dbReference>
<evidence type="ECO:0000313" key="1">
    <source>
        <dbReference type="EMBL" id="EHM52630.1"/>
    </source>
</evidence>
<proteinExistence type="predicted"/>
<protein>
    <submittedName>
        <fullName evidence="1">Uncharacterized protein</fullName>
    </submittedName>
</protein>